<evidence type="ECO:0000313" key="9">
    <source>
        <dbReference type="EMBL" id="ELU17838.1"/>
    </source>
</evidence>
<keyword evidence="6" id="KW-1015">Disulfide bond</keyword>
<keyword evidence="8" id="KW-0812">Transmembrane</keyword>
<accession>R7VG66</accession>
<evidence type="ECO:0000256" key="5">
    <source>
        <dbReference type="ARBA" id="ARBA00022801"/>
    </source>
</evidence>
<dbReference type="HOGENOM" id="CLU_030431_1_1_1"/>
<dbReference type="InterPro" id="IPR029033">
    <property type="entry name" value="His_PPase_superfam"/>
</dbReference>
<dbReference type="GO" id="GO:0003993">
    <property type="term" value="F:acid phosphatase activity"/>
    <property type="evidence" value="ECO:0007669"/>
    <property type="project" value="UniProtKB-EC"/>
</dbReference>
<evidence type="ECO:0000256" key="4">
    <source>
        <dbReference type="ARBA" id="ARBA00022729"/>
    </source>
</evidence>
<evidence type="ECO:0000313" key="11">
    <source>
        <dbReference type="Proteomes" id="UP000014760"/>
    </source>
</evidence>
<organism evidence="9">
    <name type="scientific">Capitella teleta</name>
    <name type="common">Polychaete worm</name>
    <dbReference type="NCBI Taxonomy" id="283909"/>
    <lineage>
        <taxon>Eukaryota</taxon>
        <taxon>Metazoa</taxon>
        <taxon>Spiralia</taxon>
        <taxon>Lophotrochozoa</taxon>
        <taxon>Annelida</taxon>
        <taxon>Polychaeta</taxon>
        <taxon>Sedentaria</taxon>
        <taxon>Scolecida</taxon>
        <taxon>Capitellidae</taxon>
        <taxon>Capitella</taxon>
    </lineage>
</organism>
<name>R7VG66_CAPTE</name>
<dbReference type="SUPFAM" id="SSF53254">
    <property type="entry name" value="Phosphoglycerate mutase-like"/>
    <property type="match status" value="1"/>
</dbReference>
<reference evidence="11" key="1">
    <citation type="submission" date="2012-12" db="EMBL/GenBank/DDBJ databases">
        <authorList>
            <person name="Hellsten U."/>
            <person name="Grimwood J."/>
            <person name="Chapman J.A."/>
            <person name="Shapiro H."/>
            <person name="Aerts A."/>
            <person name="Otillar R.P."/>
            <person name="Terry A.Y."/>
            <person name="Boore J.L."/>
            <person name="Simakov O."/>
            <person name="Marletaz F."/>
            <person name="Cho S.-J."/>
            <person name="Edsinger-Gonzales E."/>
            <person name="Havlak P."/>
            <person name="Kuo D.-H."/>
            <person name="Larsson T."/>
            <person name="Lv J."/>
            <person name="Arendt D."/>
            <person name="Savage R."/>
            <person name="Osoegawa K."/>
            <person name="de Jong P."/>
            <person name="Lindberg D.R."/>
            <person name="Seaver E.C."/>
            <person name="Weisblat D.A."/>
            <person name="Putnam N.H."/>
            <person name="Grigoriev I.V."/>
            <person name="Rokhsar D.S."/>
        </authorList>
    </citation>
    <scope>NUCLEOTIDE SEQUENCE</scope>
    <source>
        <strain evidence="11">I ESC-2004</strain>
    </source>
</reference>
<dbReference type="Gene3D" id="3.40.50.1240">
    <property type="entry name" value="Phosphoglycerate mutase-like"/>
    <property type="match status" value="1"/>
</dbReference>
<dbReference type="STRING" id="283909.R7VG66"/>
<protein>
    <recommendedName>
        <fullName evidence="3">acid phosphatase</fullName>
        <ecNumber evidence="3">3.1.3.2</ecNumber>
    </recommendedName>
</protein>
<dbReference type="InterPro" id="IPR000560">
    <property type="entry name" value="His_Pase_clade-2"/>
</dbReference>
<keyword evidence="11" id="KW-1185">Reference proteome</keyword>
<dbReference type="InterPro" id="IPR050645">
    <property type="entry name" value="Histidine_acid_phosphatase"/>
</dbReference>
<reference evidence="9 11" key="2">
    <citation type="journal article" date="2013" name="Nature">
        <title>Insights into bilaterian evolution from three spiralian genomes.</title>
        <authorList>
            <person name="Simakov O."/>
            <person name="Marletaz F."/>
            <person name="Cho S.J."/>
            <person name="Edsinger-Gonzales E."/>
            <person name="Havlak P."/>
            <person name="Hellsten U."/>
            <person name="Kuo D.H."/>
            <person name="Larsson T."/>
            <person name="Lv J."/>
            <person name="Arendt D."/>
            <person name="Savage R."/>
            <person name="Osoegawa K."/>
            <person name="de Jong P."/>
            <person name="Grimwood J."/>
            <person name="Chapman J.A."/>
            <person name="Shapiro H."/>
            <person name="Aerts A."/>
            <person name="Otillar R.P."/>
            <person name="Terry A.Y."/>
            <person name="Boore J.L."/>
            <person name="Grigoriev I.V."/>
            <person name="Lindberg D.R."/>
            <person name="Seaver E.C."/>
            <person name="Weisblat D.A."/>
            <person name="Putnam N.H."/>
            <person name="Rokhsar D.S."/>
        </authorList>
    </citation>
    <scope>NUCLEOTIDE SEQUENCE</scope>
    <source>
        <strain evidence="9 11">I ESC-2004</strain>
    </source>
</reference>
<gene>
    <name evidence="9" type="ORF">CAPTEDRAFT_194977</name>
</gene>
<evidence type="ECO:0000256" key="6">
    <source>
        <dbReference type="ARBA" id="ARBA00023157"/>
    </source>
</evidence>
<keyword evidence="5" id="KW-0378">Hydrolase</keyword>
<dbReference type="EMBL" id="AMQN01003958">
    <property type="status" value="NOT_ANNOTATED_CDS"/>
    <property type="molecule type" value="Genomic_DNA"/>
</dbReference>
<keyword evidence="4" id="KW-0732">Signal</keyword>
<dbReference type="OMA" id="TKPCKVW"/>
<keyword evidence="7" id="KW-0325">Glycoprotein</keyword>
<dbReference type="AlphaFoldDB" id="R7VG66"/>
<proteinExistence type="inferred from homology"/>
<dbReference type="EC" id="3.1.3.2" evidence="3"/>
<comment type="catalytic activity">
    <reaction evidence="1">
        <text>a phosphate monoester + H2O = an alcohol + phosphate</text>
        <dbReference type="Rhea" id="RHEA:15017"/>
        <dbReference type="ChEBI" id="CHEBI:15377"/>
        <dbReference type="ChEBI" id="CHEBI:30879"/>
        <dbReference type="ChEBI" id="CHEBI:43474"/>
        <dbReference type="ChEBI" id="CHEBI:67140"/>
        <dbReference type="EC" id="3.1.3.2"/>
    </reaction>
</comment>
<comment type="similarity">
    <text evidence="2">Belongs to the histidine acid phosphatase family.</text>
</comment>
<evidence type="ECO:0000256" key="2">
    <source>
        <dbReference type="ARBA" id="ARBA00005375"/>
    </source>
</evidence>
<feature type="transmembrane region" description="Helical" evidence="8">
    <location>
        <begin position="356"/>
        <end position="380"/>
    </location>
</feature>
<reference evidence="10" key="3">
    <citation type="submission" date="2015-06" db="UniProtKB">
        <authorList>
            <consortium name="EnsemblMetazoa"/>
        </authorList>
    </citation>
    <scope>IDENTIFICATION</scope>
</reference>
<evidence type="ECO:0000313" key="10">
    <source>
        <dbReference type="EnsemblMetazoa" id="CapteP194977"/>
    </source>
</evidence>
<keyword evidence="8" id="KW-0472">Membrane</keyword>
<evidence type="ECO:0000256" key="7">
    <source>
        <dbReference type="ARBA" id="ARBA00023180"/>
    </source>
</evidence>
<evidence type="ECO:0000256" key="3">
    <source>
        <dbReference type="ARBA" id="ARBA00012646"/>
    </source>
</evidence>
<evidence type="ECO:0000256" key="8">
    <source>
        <dbReference type="SAM" id="Phobius"/>
    </source>
</evidence>
<dbReference type="EMBL" id="KB292298">
    <property type="protein sequence ID" value="ELU17838.1"/>
    <property type="molecule type" value="Genomic_DNA"/>
</dbReference>
<dbReference type="PANTHER" id="PTHR11567">
    <property type="entry name" value="ACID PHOSPHATASE-RELATED"/>
    <property type="match status" value="1"/>
</dbReference>
<dbReference type="OrthoDB" id="5821688at2759"/>
<dbReference type="CDD" id="cd07061">
    <property type="entry name" value="HP_HAP_like"/>
    <property type="match status" value="1"/>
</dbReference>
<dbReference type="EnsemblMetazoa" id="CapteT194977">
    <property type="protein sequence ID" value="CapteP194977"/>
    <property type="gene ID" value="CapteG194977"/>
</dbReference>
<sequence>MAHRPTCTGMSKELQESHVFNSGLTSPQSSYPNDPTPASFWPRGYTQLSMAGSKQSHNLGQFIRRRYGNILSDEYQPQEVYMRSVDDDSSLMSAQAVLSGMYSESSEVIGQPVHTVPLRYEMLFGHPSECPHLRDLLQHAHSSSAAYDLYSKHKDVIDHYLMLAGFQLNQKIPQKISTFVNLTLDIITSHLNNASIPEWASPDVLDNLSSLVLERKEELLDDYDILRLTIGPLVDEILNRTLHKVEGTLNPSLRMYLYSAPSVSLEALLIQASALDRLVPVSSAIFFELHRMGSVYEIQVVYRNGMDHAAVPLTLDGCFGDSCELEDFVHWMLHKAYDGDLEAWMEDCRHGHHHNIGGVVAIAIVIAMLLVGLFAMVYWCNKKRKGEIGYRESAQ</sequence>
<dbReference type="Pfam" id="PF00328">
    <property type="entry name" value="His_Phos_2"/>
    <property type="match status" value="1"/>
</dbReference>
<dbReference type="Proteomes" id="UP000014760">
    <property type="component" value="Unassembled WGS sequence"/>
</dbReference>
<keyword evidence="8" id="KW-1133">Transmembrane helix</keyword>
<dbReference type="PANTHER" id="PTHR11567:SF211">
    <property type="entry name" value="PROSTATIC ACID PHOSPHATASE"/>
    <property type="match status" value="1"/>
</dbReference>
<evidence type="ECO:0000256" key="1">
    <source>
        <dbReference type="ARBA" id="ARBA00000032"/>
    </source>
</evidence>